<evidence type="ECO:0000313" key="2">
    <source>
        <dbReference type="EMBL" id="RDC58785.1"/>
    </source>
</evidence>
<dbReference type="Proteomes" id="UP000253919">
    <property type="component" value="Unassembled WGS sequence"/>
</dbReference>
<keyword evidence="3" id="KW-1185">Reference proteome</keyword>
<evidence type="ECO:0000313" key="3">
    <source>
        <dbReference type="Proteomes" id="UP000253919"/>
    </source>
</evidence>
<dbReference type="EMBL" id="QASA01000002">
    <property type="protein sequence ID" value="RDC58785.1"/>
    <property type="molecule type" value="Genomic_DNA"/>
</dbReference>
<dbReference type="RefSeq" id="WP_115375802.1">
    <property type="nucleotide sequence ID" value="NZ_QASA01000002.1"/>
</dbReference>
<sequence>MAKIKLPPAKNPKEAPTPEISKVDEKKILNVINKGGSTTKKAELDTVPPEEVIKNFNIKLLESELNIINDLRKKRPKARGQSRLGISLQGWMEEAIQEKIEKEKKKYKI</sequence>
<proteinExistence type="predicted"/>
<comment type="caution">
    <text evidence="2">The sequence shown here is derived from an EMBL/GenBank/DDBJ whole genome shotgun (WGS) entry which is preliminary data.</text>
</comment>
<gene>
    <name evidence="2" type="ORF">AHMF7616_05219</name>
</gene>
<protein>
    <submittedName>
        <fullName evidence="2">Uncharacterized protein</fullName>
    </submittedName>
</protein>
<organism evidence="2 3">
    <name type="scientific">Adhaeribacter pallidiroseus</name>
    <dbReference type="NCBI Taxonomy" id="2072847"/>
    <lineage>
        <taxon>Bacteria</taxon>
        <taxon>Pseudomonadati</taxon>
        <taxon>Bacteroidota</taxon>
        <taxon>Cytophagia</taxon>
        <taxon>Cytophagales</taxon>
        <taxon>Hymenobacteraceae</taxon>
        <taxon>Adhaeribacter</taxon>
    </lineage>
</organism>
<accession>A0A369Q5K2</accession>
<evidence type="ECO:0000256" key="1">
    <source>
        <dbReference type="SAM" id="MobiDB-lite"/>
    </source>
</evidence>
<name>A0A369Q5K2_9BACT</name>
<feature type="region of interest" description="Disordered" evidence="1">
    <location>
        <begin position="1"/>
        <end position="22"/>
    </location>
</feature>
<dbReference type="AlphaFoldDB" id="A0A369Q5K2"/>
<reference evidence="2 3" key="1">
    <citation type="submission" date="2018-04" db="EMBL/GenBank/DDBJ databases">
        <title>Adhaeribacter sp. HMF7616 genome sequencing and assembly.</title>
        <authorList>
            <person name="Kang H."/>
            <person name="Kang J."/>
            <person name="Cha I."/>
            <person name="Kim H."/>
            <person name="Joh K."/>
        </authorList>
    </citation>
    <scope>NUCLEOTIDE SEQUENCE [LARGE SCALE GENOMIC DNA]</scope>
    <source>
        <strain evidence="2 3">HMF7616</strain>
    </source>
</reference>